<organism evidence="4 5">
    <name type="scientific">Irena cyanogastra</name>
    <name type="common">Philippine fairy-bluebird</name>
    <dbReference type="NCBI Taxonomy" id="175120"/>
    <lineage>
        <taxon>Eukaryota</taxon>
        <taxon>Metazoa</taxon>
        <taxon>Chordata</taxon>
        <taxon>Craniata</taxon>
        <taxon>Vertebrata</taxon>
        <taxon>Euteleostomi</taxon>
        <taxon>Archelosauria</taxon>
        <taxon>Archosauria</taxon>
        <taxon>Dinosauria</taxon>
        <taxon>Saurischia</taxon>
        <taxon>Theropoda</taxon>
        <taxon>Coelurosauria</taxon>
        <taxon>Aves</taxon>
        <taxon>Neognathae</taxon>
        <taxon>Neoaves</taxon>
        <taxon>Telluraves</taxon>
        <taxon>Australaves</taxon>
        <taxon>Passeriformes</taxon>
        <taxon>Corvoidea</taxon>
        <taxon>Irenidae</taxon>
        <taxon>Irena</taxon>
    </lineage>
</organism>
<proteinExistence type="inferred from homology"/>
<sequence length="167" mass="18351">AGSKRKGTGVRFTPEGTRGHPQEGTPGHVHFQEQLHDSAVMVTQDKDGHFLVKVGFLKILHKYEITFLLPSVPSLGKDICPLPVPNPNLRIVSVTSLPEGTMSPPRPRCPHPYSRAGEATPRCPLGEVTIPCPRDRHHGTPMLLDGVRCVGAEPEYDSEHSDWHGFD</sequence>
<dbReference type="PANTHER" id="PTHR13287">
    <property type="entry name" value="ADIPOSE-SECRETED SIGNALING PROTEIN"/>
    <property type="match status" value="1"/>
</dbReference>
<keyword evidence="5" id="KW-1185">Reference proteome</keyword>
<protein>
    <recommendedName>
        <fullName evidence="2">Adipose-secreted signaling protein</fullName>
    </recommendedName>
</protein>
<dbReference type="PANTHER" id="PTHR13287:SF2">
    <property type="entry name" value="ADIPOSE-SECRETED SIGNALING PROTEIN"/>
    <property type="match status" value="1"/>
</dbReference>
<evidence type="ECO:0000256" key="2">
    <source>
        <dbReference type="ARBA" id="ARBA00035300"/>
    </source>
</evidence>
<dbReference type="Pfam" id="PF15006">
    <property type="entry name" value="DUF4517"/>
    <property type="match status" value="2"/>
</dbReference>
<dbReference type="AlphaFoldDB" id="A0A7K9R591"/>
<feature type="non-terminal residue" evidence="4">
    <location>
        <position position="167"/>
    </location>
</feature>
<evidence type="ECO:0000256" key="1">
    <source>
        <dbReference type="ARBA" id="ARBA00035018"/>
    </source>
</evidence>
<feature type="region of interest" description="Disordered" evidence="3">
    <location>
        <begin position="1"/>
        <end position="26"/>
    </location>
</feature>
<comment type="caution">
    <text evidence="4">The sequence shown here is derived from an EMBL/GenBank/DDBJ whole genome shotgun (WGS) entry which is preliminary data.</text>
</comment>
<dbReference type="EMBL" id="VWZV01016105">
    <property type="protein sequence ID" value="NXI18838.1"/>
    <property type="molecule type" value="Genomic_DNA"/>
</dbReference>
<dbReference type="InterPro" id="IPR026794">
    <property type="entry name" value="ADISSP"/>
</dbReference>
<comment type="similarity">
    <text evidence="1">Belongs to the ADISSP family.</text>
</comment>
<gene>
    <name evidence="4" type="primary">Ct027</name>
    <name evidence="4" type="ORF">IRECYA_R15049</name>
</gene>
<evidence type="ECO:0000313" key="4">
    <source>
        <dbReference type="EMBL" id="NXI18838.1"/>
    </source>
</evidence>
<feature type="non-terminal residue" evidence="4">
    <location>
        <position position="1"/>
    </location>
</feature>
<dbReference type="Proteomes" id="UP000530962">
    <property type="component" value="Unassembled WGS sequence"/>
</dbReference>
<evidence type="ECO:0000256" key="3">
    <source>
        <dbReference type="SAM" id="MobiDB-lite"/>
    </source>
</evidence>
<name>A0A7K9R591_IRECY</name>
<reference evidence="4 5" key="1">
    <citation type="submission" date="2019-09" db="EMBL/GenBank/DDBJ databases">
        <title>Bird 10,000 Genomes (B10K) Project - Family phase.</title>
        <authorList>
            <person name="Zhang G."/>
        </authorList>
    </citation>
    <scope>NUCLEOTIDE SEQUENCE [LARGE SCALE GENOMIC DNA]</scope>
    <source>
        <strain evidence="4">B10K-DU-001-26</strain>
        <tissue evidence="4">Muscle</tissue>
    </source>
</reference>
<evidence type="ECO:0000313" key="5">
    <source>
        <dbReference type="Proteomes" id="UP000530962"/>
    </source>
</evidence>
<accession>A0A7K9R591</accession>